<reference evidence="13" key="1">
    <citation type="submission" date="2025-08" db="UniProtKB">
        <authorList>
            <consortium name="RefSeq"/>
        </authorList>
    </citation>
    <scope>IDENTIFICATION</scope>
    <source>
        <tissue evidence="13">Testes</tissue>
    </source>
</reference>
<comment type="subcellular location">
    <subcellularLocation>
        <location evidence="1">Cell membrane</location>
        <topology evidence="1">Multi-pass membrane protein</topology>
    </subcellularLocation>
</comment>
<dbReference type="SMART" id="SM01381">
    <property type="entry name" value="7TM_GPCR_Srsx"/>
    <property type="match status" value="1"/>
</dbReference>
<comment type="similarity">
    <text evidence="9">Belongs to the G-protein coupled receptor 1 family.</text>
</comment>
<feature type="transmembrane region" description="Helical" evidence="10">
    <location>
        <begin position="199"/>
        <end position="223"/>
    </location>
</feature>
<feature type="transmembrane region" description="Helical" evidence="10">
    <location>
        <begin position="287"/>
        <end position="305"/>
    </location>
</feature>
<keyword evidence="7 9" id="KW-0675">Receptor</keyword>
<dbReference type="Gene3D" id="1.20.1070.10">
    <property type="entry name" value="Rhodopsin 7-helix transmembrane proteins"/>
    <property type="match status" value="1"/>
</dbReference>
<accession>A0ABM0GNS0</accession>
<dbReference type="InterPro" id="IPR001671">
    <property type="entry name" value="Melcrt_ACTH_rcpt"/>
</dbReference>
<dbReference type="Pfam" id="PF00001">
    <property type="entry name" value="7tm_1"/>
    <property type="match status" value="1"/>
</dbReference>
<dbReference type="PRINTS" id="PR00237">
    <property type="entry name" value="GPCRRHODOPSN"/>
</dbReference>
<dbReference type="Proteomes" id="UP000694865">
    <property type="component" value="Unplaced"/>
</dbReference>
<feature type="transmembrane region" description="Helical" evidence="10">
    <location>
        <begin position="251"/>
        <end position="275"/>
    </location>
</feature>
<evidence type="ECO:0000256" key="7">
    <source>
        <dbReference type="ARBA" id="ARBA00023170"/>
    </source>
</evidence>
<gene>
    <name evidence="13" type="primary">LOC100371818</name>
</gene>
<organism evidence="12 13">
    <name type="scientific">Saccoglossus kowalevskii</name>
    <name type="common">Acorn worm</name>
    <dbReference type="NCBI Taxonomy" id="10224"/>
    <lineage>
        <taxon>Eukaryota</taxon>
        <taxon>Metazoa</taxon>
        <taxon>Hemichordata</taxon>
        <taxon>Enteropneusta</taxon>
        <taxon>Harrimaniidae</taxon>
        <taxon>Saccoglossus</taxon>
    </lineage>
</organism>
<proteinExistence type="inferred from homology"/>
<dbReference type="RefSeq" id="XP_002734017.1">
    <property type="nucleotide sequence ID" value="XM_002733971.1"/>
</dbReference>
<sequence>MNVTKTFTAWHPENFVNNGSNWTNDERDKYSTLDCDSLMTLFYTELGVLAFLGIPVVIGNTLVILAVYQNHNLRTPPNYFIVSLAFADLMIGVTMAAQNVLLHGQGVITHKWACVVISVIAYNPIGASLSHLLAIGIDRYIAILHPLRYHQLITVSRVKVVIVIIWVYCFVTIAPIWFMTDSKANSCYELMIPIIRGPGIFITIVAFVVPLIIMVAIYARIFVIARHHLRRINPQSEDTQQQHYMKREVKAAITPCVVIGVMLFCWVPQFIVVVMDRYEVCANPQRFVSNLFMLINSGANPLIYARHNTEFRQAFRKSIQKIKASLC</sequence>
<dbReference type="PANTHER" id="PTHR24249:SF372">
    <property type="entry name" value="G-PROTEIN COUPLED RECEPTORS FAMILY 1 PROFILE DOMAIN-CONTAINING PROTEIN"/>
    <property type="match status" value="1"/>
</dbReference>
<evidence type="ECO:0000256" key="4">
    <source>
        <dbReference type="ARBA" id="ARBA00022989"/>
    </source>
</evidence>
<keyword evidence="12" id="KW-1185">Reference proteome</keyword>
<feature type="transmembrane region" description="Helical" evidence="10">
    <location>
        <begin position="46"/>
        <end position="67"/>
    </location>
</feature>
<evidence type="ECO:0000256" key="6">
    <source>
        <dbReference type="ARBA" id="ARBA00023136"/>
    </source>
</evidence>
<dbReference type="SUPFAM" id="SSF81321">
    <property type="entry name" value="Family A G protein-coupled receptor-like"/>
    <property type="match status" value="1"/>
</dbReference>
<evidence type="ECO:0000256" key="2">
    <source>
        <dbReference type="ARBA" id="ARBA00022475"/>
    </source>
</evidence>
<evidence type="ECO:0000259" key="11">
    <source>
        <dbReference type="PROSITE" id="PS50262"/>
    </source>
</evidence>
<dbReference type="PROSITE" id="PS00237">
    <property type="entry name" value="G_PROTEIN_RECEP_F1_1"/>
    <property type="match status" value="1"/>
</dbReference>
<evidence type="ECO:0000256" key="5">
    <source>
        <dbReference type="ARBA" id="ARBA00023040"/>
    </source>
</evidence>
<keyword evidence="5 9" id="KW-0297">G-protein coupled receptor</keyword>
<keyword evidence="4 10" id="KW-1133">Transmembrane helix</keyword>
<evidence type="ECO:0000313" key="13">
    <source>
        <dbReference type="RefSeq" id="XP_002734017.1"/>
    </source>
</evidence>
<feature type="transmembrane region" description="Helical" evidence="10">
    <location>
        <begin position="79"/>
        <end position="98"/>
    </location>
</feature>
<evidence type="ECO:0000256" key="3">
    <source>
        <dbReference type="ARBA" id="ARBA00022692"/>
    </source>
</evidence>
<dbReference type="GeneID" id="100371818"/>
<dbReference type="InterPro" id="IPR050569">
    <property type="entry name" value="TAAR"/>
</dbReference>
<dbReference type="InterPro" id="IPR000276">
    <property type="entry name" value="GPCR_Rhodpsn"/>
</dbReference>
<dbReference type="PANTHER" id="PTHR24249">
    <property type="entry name" value="HISTAMINE RECEPTOR-RELATED G-PROTEIN COUPLED RECEPTOR"/>
    <property type="match status" value="1"/>
</dbReference>
<evidence type="ECO:0000256" key="1">
    <source>
        <dbReference type="ARBA" id="ARBA00004651"/>
    </source>
</evidence>
<keyword evidence="8 9" id="KW-0807">Transducer</keyword>
<feature type="transmembrane region" description="Helical" evidence="10">
    <location>
        <begin position="158"/>
        <end position="179"/>
    </location>
</feature>
<keyword evidence="3 9" id="KW-0812">Transmembrane</keyword>
<feature type="domain" description="G-protein coupled receptors family 1 profile" evidence="11">
    <location>
        <begin position="59"/>
        <end position="304"/>
    </location>
</feature>
<evidence type="ECO:0000256" key="9">
    <source>
        <dbReference type="RuleBase" id="RU000688"/>
    </source>
</evidence>
<keyword evidence="2" id="KW-1003">Cell membrane</keyword>
<dbReference type="PRINTS" id="PR00534">
    <property type="entry name" value="MCRFAMILY"/>
</dbReference>
<evidence type="ECO:0000313" key="12">
    <source>
        <dbReference type="Proteomes" id="UP000694865"/>
    </source>
</evidence>
<name>A0ABM0GNS0_SACKO</name>
<evidence type="ECO:0000256" key="8">
    <source>
        <dbReference type="ARBA" id="ARBA00023224"/>
    </source>
</evidence>
<feature type="transmembrane region" description="Helical" evidence="10">
    <location>
        <begin position="110"/>
        <end position="137"/>
    </location>
</feature>
<keyword evidence="6 10" id="KW-0472">Membrane</keyword>
<dbReference type="PROSITE" id="PS50262">
    <property type="entry name" value="G_PROTEIN_RECEP_F1_2"/>
    <property type="match status" value="1"/>
</dbReference>
<dbReference type="InterPro" id="IPR017452">
    <property type="entry name" value="GPCR_Rhodpsn_7TM"/>
</dbReference>
<protein>
    <submittedName>
        <fullName evidence="13">Octopamine receptor 1-like</fullName>
    </submittedName>
</protein>
<evidence type="ECO:0000256" key="10">
    <source>
        <dbReference type="SAM" id="Phobius"/>
    </source>
</evidence>